<feature type="region of interest" description="Disordered" evidence="1">
    <location>
        <begin position="32"/>
        <end position="129"/>
    </location>
</feature>
<name>A0ABY7CKV1_9BASI</name>
<proteinExistence type="predicted"/>
<dbReference type="RefSeq" id="XP_053020528.1">
    <property type="nucleotide sequence ID" value="XM_053169319.1"/>
</dbReference>
<dbReference type="Proteomes" id="UP001164743">
    <property type="component" value="Chromosome 5A"/>
</dbReference>
<keyword evidence="3" id="KW-1185">Reference proteome</keyword>
<feature type="compositionally biased region" description="Pro residues" evidence="1">
    <location>
        <begin position="74"/>
        <end position="89"/>
    </location>
</feature>
<reference evidence="2" key="1">
    <citation type="submission" date="2022-10" db="EMBL/GenBank/DDBJ databases">
        <title>Puccinia triticina Genome sequencing and assembly.</title>
        <authorList>
            <person name="Li C."/>
        </authorList>
    </citation>
    <scope>NUCLEOTIDE SEQUENCE</scope>
    <source>
        <strain evidence="2">Pt15</strain>
    </source>
</reference>
<feature type="compositionally biased region" description="Basic and acidic residues" evidence="1">
    <location>
        <begin position="114"/>
        <end position="129"/>
    </location>
</feature>
<evidence type="ECO:0000313" key="3">
    <source>
        <dbReference type="Proteomes" id="UP001164743"/>
    </source>
</evidence>
<organism evidence="2 3">
    <name type="scientific">Puccinia triticina</name>
    <dbReference type="NCBI Taxonomy" id="208348"/>
    <lineage>
        <taxon>Eukaryota</taxon>
        <taxon>Fungi</taxon>
        <taxon>Dikarya</taxon>
        <taxon>Basidiomycota</taxon>
        <taxon>Pucciniomycotina</taxon>
        <taxon>Pucciniomycetes</taxon>
        <taxon>Pucciniales</taxon>
        <taxon>Pucciniaceae</taxon>
        <taxon>Puccinia</taxon>
    </lineage>
</organism>
<protein>
    <submittedName>
        <fullName evidence="2">Uncharacterized protein</fullName>
    </submittedName>
</protein>
<gene>
    <name evidence="2" type="ORF">PtA15_5A546</name>
</gene>
<dbReference type="EMBL" id="CP110425">
    <property type="protein sequence ID" value="WAQ84973.1"/>
    <property type="molecule type" value="Genomic_DNA"/>
</dbReference>
<accession>A0ABY7CKV1</accession>
<sequence>MHHTTLAVFHPCVRGPFNNLLKLLDEDAKAGCSQLLSHPPPHWIKKQAAPTKPILHLPSKDDQQASPTTRKGQPEPPALLGPLSVPFPAPSDRAGEGGGRRAAGVPPLGSPPRLDQKASRRETCRCQHL</sequence>
<evidence type="ECO:0000256" key="1">
    <source>
        <dbReference type="SAM" id="MobiDB-lite"/>
    </source>
</evidence>
<evidence type="ECO:0000313" key="2">
    <source>
        <dbReference type="EMBL" id="WAQ84973.1"/>
    </source>
</evidence>
<dbReference type="GeneID" id="77810214"/>